<dbReference type="InterPro" id="IPR003669">
    <property type="entry name" value="Thymidylate_synthase_ThyX"/>
</dbReference>
<dbReference type="AlphaFoldDB" id="A0A0F9U5Q7"/>
<dbReference type="GO" id="GO:0050660">
    <property type="term" value="F:flavin adenine dinucleotide binding"/>
    <property type="evidence" value="ECO:0007669"/>
    <property type="project" value="InterPro"/>
</dbReference>
<comment type="caution">
    <text evidence="1">The sequence shown here is derived from an EMBL/GenBank/DDBJ whole genome shotgun (WGS) entry which is preliminary data.</text>
</comment>
<protein>
    <submittedName>
        <fullName evidence="1">Uncharacterized protein</fullName>
    </submittedName>
</protein>
<name>A0A0F9U5Q7_9ZZZZ</name>
<organism evidence="1">
    <name type="scientific">marine sediment metagenome</name>
    <dbReference type="NCBI Taxonomy" id="412755"/>
    <lineage>
        <taxon>unclassified sequences</taxon>
        <taxon>metagenomes</taxon>
        <taxon>ecological metagenomes</taxon>
    </lineage>
</organism>
<gene>
    <name evidence="1" type="ORF">LCGC14_0265020</name>
</gene>
<dbReference type="EMBL" id="LAZR01000143">
    <property type="protein sequence ID" value="KKN86939.1"/>
    <property type="molecule type" value="Genomic_DNA"/>
</dbReference>
<dbReference type="SUPFAM" id="SSF69796">
    <property type="entry name" value="Thymidylate synthase-complementing protein Thy1"/>
    <property type="match status" value="1"/>
</dbReference>
<dbReference type="Pfam" id="PF02511">
    <property type="entry name" value="Thy1"/>
    <property type="match status" value="1"/>
</dbReference>
<dbReference type="GO" id="GO:0050797">
    <property type="term" value="F:thymidylate synthase (FAD) activity"/>
    <property type="evidence" value="ECO:0007669"/>
    <property type="project" value="InterPro"/>
</dbReference>
<dbReference type="GO" id="GO:0006231">
    <property type="term" value="P:dTMP biosynthetic process"/>
    <property type="evidence" value="ECO:0007669"/>
    <property type="project" value="InterPro"/>
</dbReference>
<accession>A0A0F9U5Q7</accession>
<sequence length="322" mass="36872">MNEEDRALREWIKTMPQEAPDTDTEFHRGVEDIDVRLIDWPANPYKAMFTIATSTWGGVYQTYKWAEAEPEARLFVVKAVLNRKSLPNAMEAPSFTFEIAGPSRSAFDQIARARIGAVFGSMGWRDNNHSNIGFRVPESIYQDGDRLIRFMQACKVAKDAYVDELATGQSNWQDARAVLPISACHRWSMGINYMALQNFMSKRLMFSEQADTVATAWLMRREIRIRFPLLASYLRPASDHARRCLEHGDQIGESFHNLFQCSGRWPCEQTGDKYTFNTACTDRETIMGQLGMHIPRGNEEMPDPEITLAQLDSSDRAYFLED</sequence>
<dbReference type="PANTHER" id="PTHR34934:SF1">
    <property type="entry name" value="FLAVIN-DEPENDENT THYMIDYLATE SYNTHASE"/>
    <property type="match status" value="1"/>
</dbReference>
<dbReference type="InterPro" id="IPR036098">
    <property type="entry name" value="Thymidylate_synthase_ThyX_sf"/>
</dbReference>
<dbReference type="GO" id="GO:0004799">
    <property type="term" value="F:thymidylate synthase activity"/>
    <property type="evidence" value="ECO:0007669"/>
    <property type="project" value="TreeGrafter"/>
</dbReference>
<proteinExistence type="predicted"/>
<reference evidence="1" key="1">
    <citation type="journal article" date="2015" name="Nature">
        <title>Complex archaea that bridge the gap between prokaryotes and eukaryotes.</title>
        <authorList>
            <person name="Spang A."/>
            <person name="Saw J.H."/>
            <person name="Jorgensen S.L."/>
            <person name="Zaremba-Niedzwiedzka K."/>
            <person name="Martijn J."/>
            <person name="Lind A.E."/>
            <person name="van Eijk R."/>
            <person name="Schleper C."/>
            <person name="Guy L."/>
            <person name="Ettema T.J."/>
        </authorList>
    </citation>
    <scope>NUCLEOTIDE SEQUENCE</scope>
</reference>
<dbReference type="GO" id="GO:0070402">
    <property type="term" value="F:NADPH binding"/>
    <property type="evidence" value="ECO:0007669"/>
    <property type="project" value="TreeGrafter"/>
</dbReference>
<dbReference type="PROSITE" id="PS51331">
    <property type="entry name" value="THYX"/>
    <property type="match status" value="1"/>
</dbReference>
<dbReference type="PANTHER" id="PTHR34934">
    <property type="entry name" value="FLAVIN-DEPENDENT THYMIDYLATE SYNTHASE"/>
    <property type="match status" value="1"/>
</dbReference>
<evidence type="ECO:0000313" key="1">
    <source>
        <dbReference type="EMBL" id="KKN86939.1"/>
    </source>
</evidence>
<dbReference type="CDD" id="cd20175">
    <property type="entry name" value="ThyX"/>
    <property type="match status" value="1"/>
</dbReference>
<dbReference type="Gene3D" id="3.30.1360.170">
    <property type="match status" value="1"/>
</dbReference>